<dbReference type="InterPro" id="IPR019079">
    <property type="entry name" value="Capsule_synth_CapA"/>
</dbReference>
<comment type="caution">
    <text evidence="3">The sequence shown here is derived from an EMBL/GenBank/DDBJ whole genome shotgun (WGS) entry which is preliminary data.</text>
</comment>
<comment type="similarity">
    <text evidence="1">Belongs to the CapA family.</text>
</comment>
<name>A0A7W4PGX2_9PROT</name>
<dbReference type="SUPFAM" id="SSF56300">
    <property type="entry name" value="Metallo-dependent phosphatases"/>
    <property type="match status" value="1"/>
</dbReference>
<gene>
    <name evidence="3" type="ORF">HLH44_06465</name>
</gene>
<organism evidence="3 4">
    <name type="scientific">Gluconacetobacter dulcium</name>
    <dbReference type="NCBI Taxonomy" id="2729096"/>
    <lineage>
        <taxon>Bacteria</taxon>
        <taxon>Pseudomonadati</taxon>
        <taxon>Pseudomonadota</taxon>
        <taxon>Alphaproteobacteria</taxon>
        <taxon>Acetobacterales</taxon>
        <taxon>Acetobacteraceae</taxon>
        <taxon>Gluconacetobacter</taxon>
    </lineage>
</organism>
<dbReference type="Proteomes" id="UP000530320">
    <property type="component" value="Unassembled WGS sequence"/>
</dbReference>
<evidence type="ECO:0000313" key="4">
    <source>
        <dbReference type="Proteomes" id="UP000530320"/>
    </source>
</evidence>
<dbReference type="InterPro" id="IPR029052">
    <property type="entry name" value="Metallo-depent_PP-like"/>
</dbReference>
<dbReference type="Pfam" id="PF09587">
    <property type="entry name" value="PGA_cap"/>
    <property type="match status" value="1"/>
</dbReference>
<dbReference type="AlphaFoldDB" id="A0A7W4PGX2"/>
<evidence type="ECO:0000256" key="1">
    <source>
        <dbReference type="ARBA" id="ARBA00005662"/>
    </source>
</evidence>
<dbReference type="EMBL" id="JABEQP010000003">
    <property type="protein sequence ID" value="MBB2197108.1"/>
    <property type="molecule type" value="Genomic_DNA"/>
</dbReference>
<protein>
    <submittedName>
        <fullName evidence="3">CapA family protein</fullName>
    </submittedName>
</protein>
<dbReference type="InterPro" id="IPR052169">
    <property type="entry name" value="CW_Biosynth-Accessory"/>
</dbReference>
<reference evidence="3 4" key="1">
    <citation type="submission" date="2020-04" db="EMBL/GenBank/DDBJ databases">
        <title>Description of novel Gluconacetobacter.</title>
        <authorList>
            <person name="Sombolestani A."/>
        </authorList>
    </citation>
    <scope>NUCLEOTIDE SEQUENCE [LARGE SCALE GENOMIC DNA]</scope>
    <source>
        <strain evidence="3 4">LMG 22058</strain>
    </source>
</reference>
<dbReference type="PANTHER" id="PTHR33393">
    <property type="entry name" value="POLYGLUTAMINE SYNTHESIS ACCESSORY PROTEIN RV0574C-RELATED"/>
    <property type="match status" value="1"/>
</dbReference>
<accession>A0A7W4PGX2</accession>
<sequence length="438" mass="48695">MKLSLTGDSILFRRLNSRNDPQSKSLFDLIRGCDVSFTNLELVPNDFEGDPALDHGGTHFGARSWVLDELRDAGFDLFAAATNHSLDYSISGLRKSIAEMEKRELCYAGVGVNLDEARRPVYCTRPAGTVAMLSCVSTFARGQEAAPQTSSMPGRPGVNPLRFTTTHHVTKEEMAQLLAIYARLGLERDHAQKVYLGFAYPRQPGSVQFGGTTFVEGDETRSVLTANESDVGDIIRWVREARLVSDLVVVSVHSHESGYNGQGQIDVETPCDFLKNFSRRVMDEGADVVVCHGPHLLRGMEIYKGRPIFYSLGNFIGQNELVERLPAESYSVNRAPLDLTPHQVYKKRSENDRKGFPSDRRFWQTILPICDFRDGKLIGIDILPVSLGWGKSAHARGCPYLATGSEAAEILDRFVALSEGCADMLSREGCRLFWRPSR</sequence>
<dbReference type="RefSeq" id="WP_183008577.1">
    <property type="nucleotide sequence ID" value="NZ_JABEQP010000003.1"/>
</dbReference>
<dbReference type="PANTHER" id="PTHR33393:SF11">
    <property type="entry name" value="POLYGLUTAMINE SYNTHESIS ACCESSORY PROTEIN RV0574C-RELATED"/>
    <property type="match status" value="1"/>
</dbReference>
<evidence type="ECO:0000259" key="2">
    <source>
        <dbReference type="SMART" id="SM00854"/>
    </source>
</evidence>
<proteinExistence type="inferred from homology"/>
<dbReference type="SMART" id="SM00854">
    <property type="entry name" value="PGA_cap"/>
    <property type="match status" value="1"/>
</dbReference>
<feature type="domain" description="Capsule synthesis protein CapA" evidence="2">
    <location>
        <begin position="2"/>
        <end position="319"/>
    </location>
</feature>
<evidence type="ECO:0000313" key="3">
    <source>
        <dbReference type="EMBL" id="MBB2197108.1"/>
    </source>
</evidence>